<proteinExistence type="predicted"/>
<dbReference type="EMBL" id="CP015098">
    <property type="protein sequence ID" value="AMW11343.1"/>
    <property type="molecule type" value="Genomic_DNA"/>
</dbReference>
<reference evidence="3" key="1">
    <citation type="submission" date="2016-04" db="EMBL/GenBank/DDBJ databases">
        <authorList>
            <person name="Zhang B."/>
        </authorList>
    </citation>
    <scope>NUCLEOTIDE SEQUENCE [LARGE SCALE GENOMIC DNA]</scope>
    <source>
        <strain evidence="3">S10</strain>
    </source>
</reference>
<evidence type="ECO:0000313" key="3">
    <source>
        <dbReference type="Proteomes" id="UP000076096"/>
    </source>
</evidence>
<evidence type="ECO:0000313" key="2">
    <source>
        <dbReference type="EMBL" id="AMW11343.1"/>
    </source>
</evidence>
<accession>A0A143C1Q3</accession>
<keyword evidence="3" id="KW-1185">Reference proteome</keyword>
<feature type="region of interest" description="Disordered" evidence="1">
    <location>
        <begin position="32"/>
        <end position="61"/>
    </location>
</feature>
<sequence>MIQQTVRTEPGGDPAAVGPALAVAYALHAPAGRAPEVPPKARRRGGRAAPARRRAVGSRRS</sequence>
<organism evidence="2 3">
    <name type="scientific">Streptomyces qaidamensis</name>
    <dbReference type="NCBI Taxonomy" id="1783515"/>
    <lineage>
        <taxon>Bacteria</taxon>
        <taxon>Bacillati</taxon>
        <taxon>Actinomycetota</taxon>
        <taxon>Actinomycetes</taxon>
        <taxon>Kitasatosporales</taxon>
        <taxon>Streptomycetaceae</taxon>
        <taxon>Streptomyces</taxon>
        <taxon>Streptomyces aurantiacus group</taxon>
    </lineage>
</organism>
<dbReference type="KEGG" id="stsi:A4E84_18630"/>
<dbReference type="AlphaFoldDB" id="A0A143C1Q3"/>
<feature type="compositionally biased region" description="Basic residues" evidence="1">
    <location>
        <begin position="40"/>
        <end position="61"/>
    </location>
</feature>
<evidence type="ECO:0000256" key="1">
    <source>
        <dbReference type="SAM" id="MobiDB-lite"/>
    </source>
</evidence>
<name>A0A143C1Q3_9ACTN</name>
<dbReference type="STRING" id="1783515.A4E84_18630"/>
<dbReference type="Proteomes" id="UP000076096">
    <property type="component" value="Chromosome"/>
</dbReference>
<gene>
    <name evidence="2" type="ORF">A4E84_18630</name>
</gene>
<dbReference type="RefSeq" id="WP_062927674.1">
    <property type="nucleotide sequence ID" value="NZ_CP015098.1"/>
</dbReference>
<protein>
    <submittedName>
        <fullName evidence="2">Uncharacterized protein</fullName>
    </submittedName>
</protein>